<dbReference type="GO" id="GO:0009252">
    <property type="term" value="P:peptidoglycan biosynthetic process"/>
    <property type="evidence" value="ECO:0007669"/>
    <property type="project" value="UniProtKB-UniRule"/>
</dbReference>
<name>A0AA90PQF5_9HELI</name>
<evidence type="ECO:0000256" key="2">
    <source>
        <dbReference type="ARBA" id="ARBA00004752"/>
    </source>
</evidence>
<dbReference type="InterPro" id="IPR036565">
    <property type="entry name" value="Mur-like_cat_sf"/>
</dbReference>
<sequence length="443" mass="49579">MLKKDISKLKIHFIGIGGIGISGLAKYLKAQGAKISGSDIAEGSAISYLRSIDVPVTIPHNKIAITDQDIVIHSAIIKEENPEIIEAKNKNIPVLSRKEALEFILCNKRVFSICGAHGKSTTSAMLSAIFRDFGAIIGADTKEYGSNVREIQSESIVFEADESDRSFLNSNPYCAIVTNAEPEHMESYNHDLETFYNAYREFLNSASRCCINIEDPFLRTLDMEAKKLSPSKDIKNITYVLKNDEPYTHFELLDLGEFEVWGFGEHTACNASLAILAALDEMDIQTIRNNLKNFKGIKKRFDIIQKGDLILIDDYAHHPTEIVATLNSVKTYATLKGRDKITVIWQPHKYSRLLDNLKGFQECFSAYCDELIILPIWKAGEEHIELDMNKLFGHYKPIFADKIKKKGTDVEVFAGDGVIKTIKDGIVVGFGAGDITYQLRGIK</sequence>
<keyword evidence="21" id="KW-1185">Reference proteome</keyword>
<accession>A0AA90PQF5</accession>
<dbReference type="InterPro" id="IPR004101">
    <property type="entry name" value="Mur_ligase_C"/>
</dbReference>
<keyword evidence="10" id="KW-0573">Peptidoglycan synthesis</keyword>
<dbReference type="AlphaFoldDB" id="A0AA90PQF5"/>
<dbReference type="EMBL" id="JAUYZK010000004">
    <property type="protein sequence ID" value="MDP2538841.1"/>
    <property type="molecule type" value="Genomic_DNA"/>
</dbReference>
<dbReference type="EC" id="6.3.2.8" evidence="3 14"/>
<evidence type="ECO:0000256" key="13">
    <source>
        <dbReference type="ARBA" id="ARBA00047833"/>
    </source>
</evidence>
<evidence type="ECO:0000256" key="1">
    <source>
        <dbReference type="ARBA" id="ARBA00004496"/>
    </source>
</evidence>
<evidence type="ECO:0000256" key="10">
    <source>
        <dbReference type="ARBA" id="ARBA00022984"/>
    </source>
</evidence>
<dbReference type="InterPro" id="IPR005758">
    <property type="entry name" value="UDP-N-AcMur_Ala_ligase_MurC"/>
</dbReference>
<dbReference type="Proteomes" id="UP001177258">
    <property type="component" value="Unassembled WGS sequence"/>
</dbReference>
<evidence type="ECO:0000256" key="6">
    <source>
        <dbReference type="ARBA" id="ARBA00022618"/>
    </source>
</evidence>
<keyword evidence="7" id="KW-0547">Nucleotide-binding</keyword>
<evidence type="ECO:0000256" key="8">
    <source>
        <dbReference type="ARBA" id="ARBA00022840"/>
    </source>
</evidence>
<dbReference type="GO" id="GO:0005737">
    <property type="term" value="C:cytoplasm"/>
    <property type="evidence" value="ECO:0007669"/>
    <property type="project" value="UniProtKB-SubCell"/>
</dbReference>
<evidence type="ECO:0000256" key="5">
    <source>
        <dbReference type="ARBA" id="ARBA00022598"/>
    </source>
</evidence>
<dbReference type="PANTHER" id="PTHR43445">
    <property type="entry name" value="UDP-N-ACETYLMURAMATE--L-ALANINE LIGASE-RELATED"/>
    <property type="match status" value="1"/>
</dbReference>
<evidence type="ECO:0000256" key="9">
    <source>
        <dbReference type="ARBA" id="ARBA00022960"/>
    </source>
</evidence>
<gene>
    <name evidence="19" type="primary">murC</name>
    <name evidence="18" type="ORF">Q5I04_02535</name>
    <name evidence="19" type="ORF">Q5I06_03465</name>
</gene>
<dbReference type="InterPro" id="IPR036615">
    <property type="entry name" value="Mur_ligase_C_dom_sf"/>
</dbReference>
<keyword evidence="12" id="KW-0961">Cell wall biogenesis/degradation</keyword>
<dbReference type="GO" id="GO:0008763">
    <property type="term" value="F:UDP-N-acetylmuramate-L-alanine ligase activity"/>
    <property type="evidence" value="ECO:0007669"/>
    <property type="project" value="UniProtKB-UniRule"/>
</dbReference>
<keyword evidence="8" id="KW-0067">ATP-binding</keyword>
<evidence type="ECO:0000256" key="3">
    <source>
        <dbReference type="ARBA" id="ARBA00012211"/>
    </source>
</evidence>
<dbReference type="Proteomes" id="UP001240777">
    <property type="component" value="Unassembled WGS sequence"/>
</dbReference>
<feature type="domain" description="Mur ligase central" evidence="17">
    <location>
        <begin position="113"/>
        <end position="278"/>
    </location>
</feature>
<dbReference type="NCBIfam" id="TIGR01082">
    <property type="entry name" value="murC"/>
    <property type="match status" value="1"/>
</dbReference>
<dbReference type="PANTHER" id="PTHR43445:SF3">
    <property type="entry name" value="UDP-N-ACETYLMURAMATE--L-ALANINE LIGASE"/>
    <property type="match status" value="1"/>
</dbReference>
<dbReference type="GO" id="GO:0071555">
    <property type="term" value="P:cell wall organization"/>
    <property type="evidence" value="ECO:0007669"/>
    <property type="project" value="UniProtKB-KW"/>
</dbReference>
<dbReference type="SUPFAM" id="SSF53623">
    <property type="entry name" value="MurD-like peptide ligases, catalytic domain"/>
    <property type="match status" value="1"/>
</dbReference>
<evidence type="ECO:0000256" key="7">
    <source>
        <dbReference type="ARBA" id="ARBA00022741"/>
    </source>
</evidence>
<dbReference type="SUPFAM" id="SSF53244">
    <property type="entry name" value="MurD-like peptide ligases, peptide-binding domain"/>
    <property type="match status" value="1"/>
</dbReference>
<comment type="subcellular location">
    <subcellularLocation>
        <location evidence="1">Cytoplasm</location>
    </subcellularLocation>
</comment>
<keyword evidence="11" id="KW-0131">Cell cycle</keyword>
<reference evidence="18" key="2">
    <citation type="submission" date="2023-07" db="EMBL/GenBank/DDBJ databases">
        <authorList>
            <person name="Aydin F."/>
            <person name="Tarhane S."/>
            <person name="Saticioglu I.B."/>
            <person name="Karakaya E."/>
            <person name="Abay S."/>
            <person name="Guran O."/>
            <person name="Bozkurt E."/>
            <person name="Uzum N."/>
            <person name="Olgun K."/>
            <person name="Jablonski D."/>
        </authorList>
    </citation>
    <scope>NUCLEOTIDE SEQUENCE</scope>
    <source>
        <strain evidence="18">Faydin-H75</strain>
    </source>
</reference>
<protein>
    <recommendedName>
        <fullName evidence="3 14">UDP-N-acetylmuramate--L-alanine ligase</fullName>
        <ecNumber evidence="3 14">6.3.2.8</ecNumber>
    </recommendedName>
</protein>
<dbReference type="Pfam" id="PF02875">
    <property type="entry name" value="Mur_ligase_C"/>
    <property type="match status" value="1"/>
</dbReference>
<dbReference type="GO" id="GO:0005524">
    <property type="term" value="F:ATP binding"/>
    <property type="evidence" value="ECO:0007669"/>
    <property type="project" value="UniProtKB-KW"/>
</dbReference>
<dbReference type="InterPro" id="IPR050061">
    <property type="entry name" value="MurCDEF_pg_biosynth"/>
</dbReference>
<dbReference type="SUPFAM" id="SSF51984">
    <property type="entry name" value="MurCD N-terminal domain"/>
    <property type="match status" value="1"/>
</dbReference>
<dbReference type="Gene3D" id="3.40.1190.10">
    <property type="entry name" value="Mur-like, catalytic domain"/>
    <property type="match status" value="1"/>
</dbReference>
<dbReference type="Gene3D" id="3.40.50.720">
    <property type="entry name" value="NAD(P)-binding Rossmann-like Domain"/>
    <property type="match status" value="1"/>
</dbReference>
<evidence type="ECO:0000256" key="11">
    <source>
        <dbReference type="ARBA" id="ARBA00023306"/>
    </source>
</evidence>
<evidence type="ECO:0000256" key="14">
    <source>
        <dbReference type="NCBIfam" id="TIGR01082"/>
    </source>
</evidence>
<evidence type="ECO:0000313" key="19">
    <source>
        <dbReference type="EMBL" id="MDP2538841.1"/>
    </source>
</evidence>
<comment type="pathway">
    <text evidence="2">Cell wall biogenesis; peptidoglycan biosynthesis.</text>
</comment>
<dbReference type="InterPro" id="IPR013221">
    <property type="entry name" value="Mur_ligase_cen"/>
</dbReference>
<evidence type="ECO:0000259" key="15">
    <source>
        <dbReference type="Pfam" id="PF01225"/>
    </source>
</evidence>
<reference evidence="19 21" key="1">
    <citation type="submission" date="2023-07" db="EMBL/GenBank/DDBJ databases">
        <title>Unpublished Manusciprt.</title>
        <authorList>
            <person name="Aydin F."/>
            <person name="Tarhane S."/>
            <person name="Saticioglu I.B."/>
            <person name="Karakaya E."/>
            <person name="Abay S."/>
            <person name="Guran O."/>
            <person name="Bozkurt E."/>
            <person name="Uzum N."/>
            <person name="Olgun K."/>
            <person name="Jablonski D."/>
        </authorList>
    </citation>
    <scope>NUCLEOTIDE SEQUENCE</scope>
    <source>
        <strain evidence="21">faydin-H75</strain>
        <strain evidence="19">Faydin-H76</strain>
    </source>
</reference>
<evidence type="ECO:0000256" key="12">
    <source>
        <dbReference type="ARBA" id="ARBA00023316"/>
    </source>
</evidence>
<dbReference type="Pfam" id="PF01225">
    <property type="entry name" value="Mur_ligase"/>
    <property type="match status" value="1"/>
</dbReference>
<dbReference type="Gene3D" id="3.90.190.20">
    <property type="entry name" value="Mur ligase, C-terminal domain"/>
    <property type="match status" value="1"/>
</dbReference>
<dbReference type="GO" id="GO:0008360">
    <property type="term" value="P:regulation of cell shape"/>
    <property type="evidence" value="ECO:0007669"/>
    <property type="project" value="UniProtKB-KW"/>
</dbReference>
<evidence type="ECO:0000256" key="4">
    <source>
        <dbReference type="ARBA" id="ARBA00022490"/>
    </source>
</evidence>
<evidence type="ECO:0000313" key="18">
    <source>
        <dbReference type="EMBL" id="MDO7252798.1"/>
    </source>
</evidence>
<organism evidence="19 20">
    <name type="scientific">Helicobacter cappadocius</name>
    <dbReference type="NCBI Taxonomy" id="3063998"/>
    <lineage>
        <taxon>Bacteria</taxon>
        <taxon>Pseudomonadati</taxon>
        <taxon>Campylobacterota</taxon>
        <taxon>Epsilonproteobacteria</taxon>
        <taxon>Campylobacterales</taxon>
        <taxon>Helicobacteraceae</taxon>
        <taxon>Helicobacter</taxon>
    </lineage>
</organism>
<dbReference type="Pfam" id="PF08245">
    <property type="entry name" value="Mur_ligase_M"/>
    <property type="match status" value="1"/>
</dbReference>
<dbReference type="RefSeq" id="WP_305516644.1">
    <property type="nucleotide sequence ID" value="NZ_JAUPEV010000003.1"/>
</dbReference>
<dbReference type="InterPro" id="IPR000713">
    <property type="entry name" value="Mur_ligase_N"/>
</dbReference>
<evidence type="ECO:0000259" key="17">
    <source>
        <dbReference type="Pfam" id="PF08245"/>
    </source>
</evidence>
<dbReference type="EMBL" id="JAUPEV010000003">
    <property type="protein sequence ID" value="MDO7252798.1"/>
    <property type="molecule type" value="Genomic_DNA"/>
</dbReference>
<comment type="catalytic activity">
    <reaction evidence="13">
        <text>UDP-N-acetyl-alpha-D-muramate + L-alanine + ATP = UDP-N-acetyl-alpha-D-muramoyl-L-alanine + ADP + phosphate + H(+)</text>
        <dbReference type="Rhea" id="RHEA:23372"/>
        <dbReference type="ChEBI" id="CHEBI:15378"/>
        <dbReference type="ChEBI" id="CHEBI:30616"/>
        <dbReference type="ChEBI" id="CHEBI:43474"/>
        <dbReference type="ChEBI" id="CHEBI:57972"/>
        <dbReference type="ChEBI" id="CHEBI:70757"/>
        <dbReference type="ChEBI" id="CHEBI:83898"/>
        <dbReference type="ChEBI" id="CHEBI:456216"/>
        <dbReference type="EC" id="6.3.2.8"/>
    </reaction>
</comment>
<keyword evidence="5 19" id="KW-0436">Ligase</keyword>
<reference evidence="18 20" key="3">
    <citation type="journal article" date="2024" name="Syst. Appl. Microbiol.">
        <title>Helicobacter cappadocius sp. nov., from lizards: The first psychrotrophic Helicobacter species.</title>
        <authorList>
            <person name="Aydin F."/>
            <person name="Tarhane S."/>
            <person name="Karakaya E."/>
            <person name="Abay S."/>
            <person name="Kayman T."/>
            <person name="Guran O."/>
            <person name="Bozkurt E."/>
            <person name="Uzum N."/>
            <person name="Avci A."/>
            <person name="Olgun K."/>
            <person name="Jablonski D."/>
            <person name="Guran C."/>
            <person name="Burcin Saticioglu I."/>
        </authorList>
    </citation>
    <scope>NUCLEOTIDE SEQUENCE [LARGE SCALE GENOMIC DNA]</scope>
    <source>
        <strain evidence="18">Faydin-H75</strain>
        <strain evidence="20">faydin-H76</strain>
    </source>
</reference>
<evidence type="ECO:0000313" key="21">
    <source>
        <dbReference type="Proteomes" id="UP001240777"/>
    </source>
</evidence>
<keyword evidence="9" id="KW-0133">Cell shape</keyword>
<feature type="domain" description="Mur ligase N-terminal catalytic" evidence="15">
    <location>
        <begin position="10"/>
        <end position="107"/>
    </location>
</feature>
<comment type="caution">
    <text evidence="19">The sequence shown here is derived from an EMBL/GenBank/DDBJ whole genome shotgun (WGS) entry which is preliminary data.</text>
</comment>
<keyword evidence="4" id="KW-0963">Cytoplasm</keyword>
<proteinExistence type="predicted"/>
<feature type="domain" description="Mur ligase C-terminal" evidence="16">
    <location>
        <begin position="300"/>
        <end position="380"/>
    </location>
</feature>
<keyword evidence="6" id="KW-0132">Cell division</keyword>
<evidence type="ECO:0000313" key="20">
    <source>
        <dbReference type="Proteomes" id="UP001177258"/>
    </source>
</evidence>
<dbReference type="GO" id="GO:0051301">
    <property type="term" value="P:cell division"/>
    <property type="evidence" value="ECO:0007669"/>
    <property type="project" value="UniProtKB-KW"/>
</dbReference>
<evidence type="ECO:0000259" key="16">
    <source>
        <dbReference type="Pfam" id="PF02875"/>
    </source>
</evidence>